<dbReference type="InterPro" id="IPR016032">
    <property type="entry name" value="Sig_transdc_resp-reg_C-effctor"/>
</dbReference>
<dbReference type="Gene3D" id="6.10.250.690">
    <property type="match status" value="1"/>
</dbReference>
<keyword evidence="5 8" id="KW-0238">DNA-binding</keyword>
<dbReference type="InterPro" id="IPR039420">
    <property type="entry name" value="WalR-like"/>
</dbReference>
<dbReference type="RefSeq" id="WP_285929881.1">
    <property type="nucleotide sequence ID" value="NZ_JASTZU010000005.1"/>
</dbReference>
<evidence type="ECO:0000256" key="7">
    <source>
        <dbReference type="PROSITE-ProRule" id="PRU00169"/>
    </source>
</evidence>
<evidence type="ECO:0000313" key="11">
    <source>
        <dbReference type="EMBL" id="MDL4839069.1"/>
    </source>
</evidence>
<evidence type="ECO:0000259" key="9">
    <source>
        <dbReference type="PROSITE" id="PS50110"/>
    </source>
</evidence>
<dbReference type="PROSITE" id="PS51755">
    <property type="entry name" value="OMPR_PHOB"/>
    <property type="match status" value="1"/>
</dbReference>
<feature type="domain" description="Response regulatory" evidence="9">
    <location>
        <begin position="5"/>
        <end position="118"/>
    </location>
</feature>
<dbReference type="Gene3D" id="3.40.50.2300">
    <property type="match status" value="1"/>
</dbReference>
<evidence type="ECO:0000256" key="2">
    <source>
        <dbReference type="ARBA" id="ARBA00022553"/>
    </source>
</evidence>
<protein>
    <submittedName>
        <fullName evidence="11">Response regulator transcription factor</fullName>
    </submittedName>
</protein>
<dbReference type="InterPro" id="IPR001867">
    <property type="entry name" value="OmpR/PhoB-type_DNA-bd"/>
</dbReference>
<keyword evidence="4" id="KW-0805">Transcription regulation</keyword>
<evidence type="ECO:0000256" key="8">
    <source>
        <dbReference type="PROSITE-ProRule" id="PRU01091"/>
    </source>
</evidence>
<feature type="modified residue" description="4-aspartylphosphate" evidence="7">
    <location>
        <position position="54"/>
    </location>
</feature>
<evidence type="ECO:0000256" key="5">
    <source>
        <dbReference type="ARBA" id="ARBA00023125"/>
    </source>
</evidence>
<dbReference type="EMBL" id="JASTZU010000005">
    <property type="protein sequence ID" value="MDL4839069.1"/>
    <property type="molecule type" value="Genomic_DNA"/>
</dbReference>
<keyword evidence="2 7" id="KW-0597">Phosphoprotein</keyword>
<sequence>MASEKILLVDDDLDMTKILELYMKNNGYVVYTANDGLDAFSIIEHTPPDLIILDVMMPNLDGFELCQLIRKKTDVPILFLSSKEDDMDTILGLGVGGDDYISKTTSPAVIVAKVKAHLRRMRVLDNEKSLSNSRITPTSLISFPGLEINLESAVVRVNNKVVNLSAKEYQILCLMASNPERVYSIDKLFELVWGEKGLGDHRTVMVHISNLRKKLEMHTDDIVYIETVRGIGYKFHAFSDSLL</sequence>
<comment type="subcellular location">
    <subcellularLocation>
        <location evidence="1">Cytoplasm</location>
    </subcellularLocation>
</comment>
<evidence type="ECO:0000256" key="6">
    <source>
        <dbReference type="ARBA" id="ARBA00023163"/>
    </source>
</evidence>
<dbReference type="Pfam" id="PF00072">
    <property type="entry name" value="Response_reg"/>
    <property type="match status" value="1"/>
</dbReference>
<comment type="caution">
    <text evidence="11">The sequence shown here is derived from an EMBL/GenBank/DDBJ whole genome shotgun (WGS) entry which is preliminary data.</text>
</comment>
<dbReference type="Proteomes" id="UP001235343">
    <property type="component" value="Unassembled WGS sequence"/>
</dbReference>
<keyword evidence="12" id="KW-1185">Reference proteome</keyword>
<evidence type="ECO:0000313" key="12">
    <source>
        <dbReference type="Proteomes" id="UP001235343"/>
    </source>
</evidence>
<dbReference type="InterPro" id="IPR011006">
    <property type="entry name" value="CheY-like_superfamily"/>
</dbReference>
<feature type="DNA-binding region" description="OmpR/PhoB-type" evidence="8">
    <location>
        <begin position="138"/>
        <end position="237"/>
    </location>
</feature>
<dbReference type="SMART" id="SM00448">
    <property type="entry name" value="REC"/>
    <property type="match status" value="1"/>
</dbReference>
<name>A0ABT7L014_9BACI</name>
<reference evidence="11 12" key="1">
    <citation type="submission" date="2023-06" db="EMBL/GenBank/DDBJ databases">
        <title>Aquibacillus rhizosphaerae LR5S19.</title>
        <authorList>
            <person name="Sun J.-Q."/>
        </authorList>
    </citation>
    <scope>NUCLEOTIDE SEQUENCE [LARGE SCALE GENOMIC DNA]</scope>
    <source>
        <strain evidence="11 12">LR5S19</strain>
    </source>
</reference>
<dbReference type="InterPro" id="IPR036388">
    <property type="entry name" value="WH-like_DNA-bd_sf"/>
</dbReference>
<evidence type="ECO:0000256" key="1">
    <source>
        <dbReference type="ARBA" id="ARBA00004496"/>
    </source>
</evidence>
<dbReference type="PANTHER" id="PTHR48111:SF40">
    <property type="entry name" value="PHOSPHATE REGULON TRANSCRIPTIONAL REGULATORY PROTEIN PHOB"/>
    <property type="match status" value="1"/>
</dbReference>
<dbReference type="CDD" id="cd00383">
    <property type="entry name" value="trans_reg_C"/>
    <property type="match status" value="1"/>
</dbReference>
<proteinExistence type="predicted"/>
<dbReference type="InterPro" id="IPR001789">
    <property type="entry name" value="Sig_transdc_resp-reg_receiver"/>
</dbReference>
<dbReference type="SMART" id="SM00862">
    <property type="entry name" value="Trans_reg_C"/>
    <property type="match status" value="1"/>
</dbReference>
<dbReference type="Pfam" id="PF00486">
    <property type="entry name" value="Trans_reg_C"/>
    <property type="match status" value="1"/>
</dbReference>
<keyword evidence="6" id="KW-0804">Transcription</keyword>
<dbReference type="SUPFAM" id="SSF52172">
    <property type="entry name" value="CheY-like"/>
    <property type="match status" value="1"/>
</dbReference>
<dbReference type="Gene3D" id="1.10.10.10">
    <property type="entry name" value="Winged helix-like DNA-binding domain superfamily/Winged helix DNA-binding domain"/>
    <property type="match status" value="1"/>
</dbReference>
<evidence type="ECO:0000259" key="10">
    <source>
        <dbReference type="PROSITE" id="PS51755"/>
    </source>
</evidence>
<keyword evidence="3" id="KW-0902">Two-component regulatory system</keyword>
<dbReference type="CDD" id="cd17574">
    <property type="entry name" value="REC_OmpR"/>
    <property type="match status" value="1"/>
</dbReference>
<evidence type="ECO:0000256" key="3">
    <source>
        <dbReference type="ARBA" id="ARBA00023012"/>
    </source>
</evidence>
<evidence type="ECO:0000256" key="4">
    <source>
        <dbReference type="ARBA" id="ARBA00023015"/>
    </source>
</evidence>
<dbReference type="PANTHER" id="PTHR48111">
    <property type="entry name" value="REGULATOR OF RPOS"/>
    <property type="match status" value="1"/>
</dbReference>
<dbReference type="PROSITE" id="PS50110">
    <property type="entry name" value="RESPONSE_REGULATORY"/>
    <property type="match status" value="1"/>
</dbReference>
<gene>
    <name evidence="11" type="ORF">QQS35_01140</name>
</gene>
<organism evidence="11 12">
    <name type="scientific">Aquibacillus rhizosphaerae</name>
    <dbReference type="NCBI Taxonomy" id="3051431"/>
    <lineage>
        <taxon>Bacteria</taxon>
        <taxon>Bacillati</taxon>
        <taxon>Bacillota</taxon>
        <taxon>Bacilli</taxon>
        <taxon>Bacillales</taxon>
        <taxon>Bacillaceae</taxon>
        <taxon>Aquibacillus</taxon>
    </lineage>
</organism>
<feature type="domain" description="OmpR/PhoB-type" evidence="10">
    <location>
        <begin position="138"/>
        <end position="237"/>
    </location>
</feature>
<accession>A0ABT7L014</accession>
<dbReference type="SUPFAM" id="SSF46894">
    <property type="entry name" value="C-terminal effector domain of the bipartite response regulators"/>
    <property type="match status" value="1"/>
</dbReference>